<dbReference type="PANTHER" id="PTHR12673:SF159">
    <property type="entry name" value="LD03170P"/>
    <property type="match status" value="1"/>
</dbReference>
<dbReference type="Pfam" id="PF01363">
    <property type="entry name" value="FYVE"/>
    <property type="match status" value="1"/>
</dbReference>
<keyword evidence="6" id="KW-0862">Zinc</keyword>
<dbReference type="PROSITE" id="PS50010">
    <property type="entry name" value="DH_2"/>
    <property type="match status" value="1"/>
</dbReference>
<dbReference type="OrthoDB" id="10018316at2759"/>
<evidence type="ECO:0000313" key="13">
    <source>
        <dbReference type="EMBL" id="RNA20859.1"/>
    </source>
</evidence>
<name>A0A3M7RBP8_BRAPC</name>
<feature type="region of interest" description="Disordered" evidence="9">
    <location>
        <begin position="40"/>
        <end position="72"/>
    </location>
</feature>
<dbReference type="GO" id="GO:0008270">
    <property type="term" value="F:zinc ion binding"/>
    <property type="evidence" value="ECO:0007669"/>
    <property type="project" value="UniProtKB-KW"/>
</dbReference>
<dbReference type="SMART" id="SM00064">
    <property type="entry name" value="FYVE"/>
    <property type="match status" value="1"/>
</dbReference>
<dbReference type="InterPro" id="IPR000219">
    <property type="entry name" value="DH_dom"/>
</dbReference>
<keyword evidence="14" id="KW-1185">Reference proteome</keyword>
<dbReference type="InterPro" id="IPR055251">
    <property type="entry name" value="SOS1_NGEF_PH"/>
</dbReference>
<dbReference type="EMBL" id="REGN01003769">
    <property type="protein sequence ID" value="RNA20859.1"/>
    <property type="molecule type" value="Genomic_DNA"/>
</dbReference>
<dbReference type="Proteomes" id="UP000276133">
    <property type="component" value="Unassembled WGS sequence"/>
</dbReference>
<reference evidence="13 14" key="1">
    <citation type="journal article" date="2018" name="Sci. Rep.">
        <title>Genomic signatures of local adaptation to the degree of environmental predictability in rotifers.</title>
        <authorList>
            <person name="Franch-Gras L."/>
            <person name="Hahn C."/>
            <person name="Garcia-Roger E.M."/>
            <person name="Carmona M.J."/>
            <person name="Serra M."/>
            <person name="Gomez A."/>
        </authorList>
    </citation>
    <scope>NUCLEOTIDE SEQUENCE [LARGE SCALE GENOMIC DNA]</scope>
    <source>
        <strain evidence="13">HYR1</strain>
    </source>
</reference>
<feature type="region of interest" description="Disordered" evidence="9">
    <location>
        <begin position="657"/>
        <end position="677"/>
    </location>
</feature>
<dbReference type="InterPro" id="IPR001849">
    <property type="entry name" value="PH_domain"/>
</dbReference>
<dbReference type="SMART" id="SM00233">
    <property type="entry name" value="PH"/>
    <property type="match status" value="1"/>
</dbReference>
<gene>
    <name evidence="13" type="ORF">BpHYR1_006268</name>
</gene>
<feature type="compositionally biased region" description="Basic and acidic residues" evidence="9">
    <location>
        <begin position="691"/>
        <end position="701"/>
    </location>
</feature>
<dbReference type="SUPFAM" id="SSF48065">
    <property type="entry name" value="DBL homology domain (DH-domain)"/>
    <property type="match status" value="1"/>
</dbReference>
<dbReference type="InterPro" id="IPR051092">
    <property type="entry name" value="FYVE_RhoGEF_PH"/>
</dbReference>
<dbReference type="STRING" id="10195.A0A3M7RBP8"/>
<dbReference type="InterPro" id="IPR017455">
    <property type="entry name" value="Znf_FYVE-rel"/>
</dbReference>
<dbReference type="Gene3D" id="2.30.29.30">
    <property type="entry name" value="Pleckstrin-homology domain (PH domain)/Phosphotyrosine-binding domain (PTB)"/>
    <property type="match status" value="1"/>
</dbReference>
<dbReference type="GO" id="GO:0005856">
    <property type="term" value="C:cytoskeleton"/>
    <property type="evidence" value="ECO:0007669"/>
    <property type="project" value="UniProtKB-SubCell"/>
</dbReference>
<evidence type="ECO:0000256" key="1">
    <source>
        <dbReference type="ARBA" id="ARBA00004245"/>
    </source>
</evidence>
<keyword evidence="7" id="KW-0206">Cytoskeleton</keyword>
<dbReference type="PROSITE" id="PS50003">
    <property type="entry name" value="PH_DOMAIN"/>
    <property type="match status" value="1"/>
</dbReference>
<dbReference type="InterPro" id="IPR035899">
    <property type="entry name" value="DBL_dom_sf"/>
</dbReference>
<evidence type="ECO:0000256" key="8">
    <source>
        <dbReference type="PROSITE-ProRule" id="PRU00091"/>
    </source>
</evidence>
<keyword evidence="5 8" id="KW-0863">Zinc-finger</keyword>
<proteinExistence type="predicted"/>
<feature type="compositionally biased region" description="Polar residues" evidence="9">
    <location>
        <begin position="40"/>
        <end position="54"/>
    </location>
</feature>
<evidence type="ECO:0000256" key="5">
    <source>
        <dbReference type="ARBA" id="ARBA00022771"/>
    </source>
</evidence>
<keyword evidence="4" id="KW-0479">Metal-binding</keyword>
<dbReference type="SUPFAM" id="SSF50729">
    <property type="entry name" value="PH domain-like"/>
    <property type="match status" value="1"/>
</dbReference>
<feature type="compositionally biased region" description="Basic and acidic residues" evidence="9">
    <location>
        <begin position="55"/>
        <end position="71"/>
    </location>
</feature>
<comment type="caution">
    <text evidence="13">The sequence shown here is derived from an EMBL/GenBank/DDBJ whole genome shotgun (WGS) entry which is preliminary data.</text>
</comment>
<evidence type="ECO:0000256" key="7">
    <source>
        <dbReference type="ARBA" id="ARBA00023212"/>
    </source>
</evidence>
<dbReference type="PROSITE" id="PS50178">
    <property type="entry name" value="ZF_FYVE"/>
    <property type="match status" value="1"/>
</dbReference>
<evidence type="ECO:0000256" key="2">
    <source>
        <dbReference type="ARBA" id="ARBA00022490"/>
    </source>
</evidence>
<feature type="domain" description="PH" evidence="10">
    <location>
        <begin position="402"/>
        <end position="499"/>
    </location>
</feature>
<keyword evidence="2" id="KW-0963">Cytoplasm</keyword>
<feature type="domain" description="FYVE-type" evidence="12">
    <location>
        <begin position="527"/>
        <end position="587"/>
    </location>
</feature>
<dbReference type="SUPFAM" id="SSF57903">
    <property type="entry name" value="FYVE/PHD zinc finger"/>
    <property type="match status" value="1"/>
</dbReference>
<dbReference type="GO" id="GO:0005085">
    <property type="term" value="F:guanyl-nucleotide exchange factor activity"/>
    <property type="evidence" value="ECO:0007669"/>
    <property type="project" value="UniProtKB-KW"/>
</dbReference>
<feature type="region of interest" description="Disordered" evidence="9">
    <location>
        <begin position="691"/>
        <end position="723"/>
    </location>
</feature>
<dbReference type="AlphaFoldDB" id="A0A3M7RBP8"/>
<dbReference type="Gene3D" id="3.30.40.10">
    <property type="entry name" value="Zinc/RING finger domain, C3HC4 (zinc finger)"/>
    <property type="match status" value="1"/>
</dbReference>
<dbReference type="GO" id="GO:0005737">
    <property type="term" value="C:cytoplasm"/>
    <property type="evidence" value="ECO:0007669"/>
    <property type="project" value="TreeGrafter"/>
</dbReference>
<evidence type="ECO:0000256" key="3">
    <source>
        <dbReference type="ARBA" id="ARBA00022658"/>
    </source>
</evidence>
<evidence type="ECO:0000259" key="12">
    <source>
        <dbReference type="PROSITE" id="PS50178"/>
    </source>
</evidence>
<dbReference type="Gene3D" id="1.20.900.10">
    <property type="entry name" value="Dbl homology (DH) domain"/>
    <property type="match status" value="1"/>
</dbReference>
<dbReference type="InterPro" id="IPR013083">
    <property type="entry name" value="Znf_RING/FYVE/PHD"/>
</dbReference>
<dbReference type="InterPro" id="IPR011011">
    <property type="entry name" value="Znf_FYVE_PHD"/>
</dbReference>
<keyword evidence="3" id="KW-0344">Guanine-nucleotide releasing factor</keyword>
<evidence type="ECO:0000256" key="9">
    <source>
        <dbReference type="SAM" id="MobiDB-lite"/>
    </source>
</evidence>
<evidence type="ECO:0000313" key="14">
    <source>
        <dbReference type="Proteomes" id="UP000276133"/>
    </source>
</evidence>
<dbReference type="PANTHER" id="PTHR12673">
    <property type="entry name" value="FACIOGENITAL DYSPLASIA PROTEIN"/>
    <property type="match status" value="1"/>
</dbReference>
<protein>
    <submittedName>
        <fullName evidence="13">PH domain-containing 4 isoform X1</fullName>
    </submittedName>
</protein>
<evidence type="ECO:0000259" key="10">
    <source>
        <dbReference type="PROSITE" id="PS50003"/>
    </source>
</evidence>
<dbReference type="InterPro" id="IPR011993">
    <property type="entry name" value="PH-like_dom_sf"/>
</dbReference>
<dbReference type="InterPro" id="IPR000306">
    <property type="entry name" value="Znf_FYVE"/>
</dbReference>
<comment type="subcellular location">
    <subcellularLocation>
        <location evidence="1">Cytoplasm</location>
        <location evidence="1">Cytoskeleton</location>
    </subcellularLocation>
</comment>
<sequence length="847" mass="98371">MSNTLQNLIDMSFESEDATDSLSDADPQFIQKLSLYLSKNESLPNDAEQQASLSHHNEQEPPPQENDKTEFDPSIFDRSSELLSDSRASGITRITRYFLPRSSRRSEFFKDWSNKSELDTSMINESALDRFGSIFGPDQSSKLTFTNHTYLNSEVKCIAGPVTSVPPSNTEDIDSDQKKRNKIDEYYNLEVKQANLIKLLANSVLARLNEENEKLCLCDADEIGKVFTIISELKQAALLVHDSVSDLIRHRLTHEWHTKPYFGDILIKYYRYYKIYKAVLSKYPNVQINLATLMKKKNFASTLKKLLDAQAQSLENVNRLDMLFDRLVDFPRRIIQLLESYAKLLNQNTQEFCHIKEIMGLFNEIFESSNQDLNRMVNFQLCYEIQYMFDPPLMTIVDHNRELVKQGPIYKVAKRDGDMLLRHLALFTDILLVCHCDRIKRKLVLKYRIETKTIKLVEHSNQSDELMFRIITSDQNNEFKADKLKDKEEWMKAFKKVKNITSTKFDEIVFTPNKDQIGVVPPVWIKDSAQTTCSGCNENFSAFKRRHHCRTCGKLFCHACCSMFIPVQFNEYQKTVRVCNECYTPLKRQYERHVSLGTLVPSPTSPSMFNQIINTVWSKSSKNLSEIEAKEPEENKIDLIDLNELFRPTYEKQSRKAIRCSSSSRSNKTNSFHENDSFSSFTDEEIVKSVKEPEPMIERQNVEITPKPPLPPKPRQKNATNSKIFTKREPVCQEYGFLKKIQINKDLEAENLPSPSKTEKWERVYFVFYSDSTIGICLNPEEIYAPRLVIPLNHYSLKNLEENSFGLDKILMDVTNLFDSQQSLGLNAKRNIFELNYEIMFQNKDLK</sequence>
<evidence type="ECO:0000256" key="4">
    <source>
        <dbReference type="ARBA" id="ARBA00022723"/>
    </source>
</evidence>
<feature type="domain" description="DH" evidence="11">
    <location>
        <begin position="178"/>
        <end position="372"/>
    </location>
</feature>
<evidence type="ECO:0000259" key="11">
    <source>
        <dbReference type="PROSITE" id="PS50010"/>
    </source>
</evidence>
<accession>A0A3M7RBP8</accession>
<evidence type="ECO:0000256" key="6">
    <source>
        <dbReference type="ARBA" id="ARBA00022833"/>
    </source>
</evidence>
<dbReference type="Pfam" id="PF22697">
    <property type="entry name" value="SOS1_NGEF_PH"/>
    <property type="match status" value="1"/>
</dbReference>
<organism evidence="13 14">
    <name type="scientific">Brachionus plicatilis</name>
    <name type="common">Marine rotifer</name>
    <name type="synonym">Brachionus muelleri</name>
    <dbReference type="NCBI Taxonomy" id="10195"/>
    <lineage>
        <taxon>Eukaryota</taxon>
        <taxon>Metazoa</taxon>
        <taxon>Spiralia</taxon>
        <taxon>Gnathifera</taxon>
        <taxon>Rotifera</taxon>
        <taxon>Eurotatoria</taxon>
        <taxon>Monogononta</taxon>
        <taxon>Pseudotrocha</taxon>
        <taxon>Ploima</taxon>
        <taxon>Brachionidae</taxon>
        <taxon>Brachionus</taxon>
    </lineage>
</organism>